<sequence length="124" mass="13869">MGLQRTTATRGQRHFNRLRLGVPAALIFTHGRVACLIDDISCTGARLRSARAVPVGQTAQLAFHELRALATVRWVRGTNCGLEFDRPLAIEKMQDMLWINENRALYDRIAETGHARDWADGIGD</sequence>
<protein>
    <submittedName>
        <fullName evidence="2">PilZ domain-containing protein</fullName>
    </submittedName>
</protein>
<evidence type="ECO:0000313" key="3">
    <source>
        <dbReference type="Proteomes" id="UP000232587"/>
    </source>
</evidence>
<dbReference type="InterPro" id="IPR009875">
    <property type="entry name" value="PilZ_domain"/>
</dbReference>
<dbReference type="Proteomes" id="UP000232587">
    <property type="component" value="Unassembled WGS sequence"/>
</dbReference>
<reference evidence="2 3" key="1">
    <citation type="submission" date="2017-11" db="EMBL/GenBank/DDBJ databases">
        <title>Genomic Encyclopedia of Type Strains, Phase III (KMG-III): the genomes of soil and plant-associated and newly described type strains.</title>
        <authorList>
            <person name="Whitman W."/>
        </authorList>
    </citation>
    <scope>NUCLEOTIDE SEQUENCE [LARGE SCALE GENOMIC DNA]</scope>
    <source>
        <strain evidence="2 3">CGMCC 1.12274</strain>
    </source>
</reference>
<proteinExistence type="predicted"/>
<evidence type="ECO:0000259" key="1">
    <source>
        <dbReference type="Pfam" id="PF07238"/>
    </source>
</evidence>
<comment type="caution">
    <text evidence="2">The sequence shown here is derived from an EMBL/GenBank/DDBJ whole genome shotgun (WGS) entry which is preliminary data.</text>
</comment>
<gene>
    <name evidence="2" type="ORF">B0I00_0962</name>
</gene>
<dbReference type="AlphaFoldDB" id="A0A2N0I3L8"/>
<accession>A0A2N0I3L8</accession>
<dbReference type="Pfam" id="PF07238">
    <property type="entry name" value="PilZ"/>
    <property type="match status" value="1"/>
</dbReference>
<organism evidence="2 3">
    <name type="scientific">Novosphingobium kunmingense</name>
    <dbReference type="NCBI Taxonomy" id="1211806"/>
    <lineage>
        <taxon>Bacteria</taxon>
        <taxon>Pseudomonadati</taxon>
        <taxon>Pseudomonadota</taxon>
        <taxon>Alphaproteobacteria</taxon>
        <taxon>Sphingomonadales</taxon>
        <taxon>Sphingomonadaceae</taxon>
        <taxon>Novosphingobium</taxon>
    </lineage>
</organism>
<dbReference type="Gene3D" id="2.40.10.220">
    <property type="entry name" value="predicted glycosyltransferase like domains"/>
    <property type="match status" value="1"/>
</dbReference>
<dbReference type="OrthoDB" id="7506463at2"/>
<dbReference type="SUPFAM" id="SSF141371">
    <property type="entry name" value="PilZ domain-like"/>
    <property type="match status" value="1"/>
</dbReference>
<dbReference type="RefSeq" id="WP_100866156.1">
    <property type="nucleotide sequence ID" value="NZ_PHUF01000002.1"/>
</dbReference>
<name>A0A2N0I3L8_9SPHN</name>
<evidence type="ECO:0000313" key="2">
    <source>
        <dbReference type="EMBL" id="PKB25755.1"/>
    </source>
</evidence>
<dbReference type="GO" id="GO:0035438">
    <property type="term" value="F:cyclic-di-GMP binding"/>
    <property type="evidence" value="ECO:0007669"/>
    <property type="project" value="InterPro"/>
</dbReference>
<keyword evidence="3" id="KW-1185">Reference proteome</keyword>
<feature type="domain" description="PilZ" evidence="1">
    <location>
        <begin position="12"/>
        <end position="92"/>
    </location>
</feature>
<dbReference type="EMBL" id="PHUF01000002">
    <property type="protein sequence ID" value="PKB25755.1"/>
    <property type="molecule type" value="Genomic_DNA"/>
</dbReference>